<dbReference type="Proteomes" id="UP000245431">
    <property type="component" value="Chromosome PVE_r2"/>
</dbReference>
<proteinExistence type="predicted"/>
<reference evidence="2" key="1">
    <citation type="submission" date="2016-07" db="EMBL/GenBank/DDBJ databases">
        <authorList>
            <person name="Florea S."/>
            <person name="Webb J.S."/>
            <person name="Jaromczyk J."/>
            <person name="Schardl C.L."/>
        </authorList>
    </citation>
    <scope>NUCLEOTIDE SEQUENCE [LARGE SCALE GENOMIC DNA]</scope>
    <source>
        <strain evidence="2">1YdBTEX2</strain>
    </source>
</reference>
<dbReference type="EMBL" id="LT599584">
    <property type="protein sequence ID" value="SBW84698.1"/>
    <property type="molecule type" value="Genomic_DNA"/>
</dbReference>
<gene>
    <name evidence="1" type="ORF">PVE_R2G0672</name>
</gene>
<name>A0A1D3K8R0_PSEVE</name>
<protein>
    <submittedName>
        <fullName evidence="1">Uncharacterized protein</fullName>
    </submittedName>
</protein>
<accession>A0A1D3K8R0</accession>
<evidence type="ECO:0000313" key="1">
    <source>
        <dbReference type="EMBL" id="SBW84698.1"/>
    </source>
</evidence>
<dbReference type="AlphaFoldDB" id="A0A1D3K8R0"/>
<sequence length="58" mass="6360">MVSPPTAEQPHLMCVAGRPDLSEWANLSVVIGLQNLRLLVCEEVTGIWAYTKAPPEDI</sequence>
<organism evidence="1 2">
    <name type="scientific">Pseudomonas veronii 1YdBTEX2</name>
    <dbReference type="NCBI Taxonomy" id="1295141"/>
    <lineage>
        <taxon>Bacteria</taxon>
        <taxon>Pseudomonadati</taxon>
        <taxon>Pseudomonadota</taxon>
        <taxon>Gammaproteobacteria</taxon>
        <taxon>Pseudomonadales</taxon>
        <taxon>Pseudomonadaceae</taxon>
        <taxon>Pseudomonas</taxon>
    </lineage>
</organism>
<evidence type="ECO:0000313" key="2">
    <source>
        <dbReference type="Proteomes" id="UP000245431"/>
    </source>
</evidence>